<keyword evidence="4 10" id="KW-0808">Transferase</keyword>
<keyword evidence="5 8" id="KW-0812">Transmembrane</keyword>
<keyword evidence="6 8" id="KW-1133">Transmembrane helix</keyword>
<evidence type="ECO:0000313" key="11">
    <source>
        <dbReference type="Proteomes" id="UP000702425"/>
    </source>
</evidence>
<dbReference type="Proteomes" id="UP000702425">
    <property type="component" value="Unassembled WGS sequence"/>
</dbReference>
<dbReference type="PANTHER" id="PTHR33908">
    <property type="entry name" value="MANNOSYLTRANSFERASE YKCB-RELATED"/>
    <property type="match status" value="1"/>
</dbReference>
<accession>A0ABX2D4P1</accession>
<keyword evidence="7 8" id="KW-0472">Membrane</keyword>
<comment type="caution">
    <text evidence="10">The sequence shown here is derived from an EMBL/GenBank/DDBJ whole genome shotgun (WGS) entry which is preliminary data.</text>
</comment>
<feature type="transmembrane region" description="Helical" evidence="8">
    <location>
        <begin position="87"/>
        <end position="108"/>
    </location>
</feature>
<keyword evidence="11" id="KW-1185">Reference proteome</keyword>
<evidence type="ECO:0000256" key="5">
    <source>
        <dbReference type="ARBA" id="ARBA00022692"/>
    </source>
</evidence>
<evidence type="ECO:0000256" key="1">
    <source>
        <dbReference type="ARBA" id="ARBA00004651"/>
    </source>
</evidence>
<dbReference type="EMBL" id="SRRZ01000131">
    <property type="protein sequence ID" value="NQE37471.1"/>
    <property type="molecule type" value="Genomic_DNA"/>
</dbReference>
<keyword evidence="3 10" id="KW-0328">Glycosyltransferase</keyword>
<sequence>MKLFLWKKLQKLLHYFFFLLLCYFCFQLAVFAVTANSTPQALVSQEIRYSLPANYHVVAVQGNIAQRDSQTTTQKWRSRLDNTSSRTFLLLLSGIVIIFYICLLLALLRFNTEDISTTRNSLVSTINKIVKHRFSISLGLFIVACYFVFLINLGVAPVQMWDESRRAVNALEMAFNGNLLVTYFNGNPDMWGTKPPLLIWMIVLSMKNFGYNEFALRLPSALSAMTTAIIIFIFATKYLKALKIGLVSGLVLITSSGFMGYHTGRTGDYDAILVLWITIYSLSYFIYLHSTEPKKQNFYWSIATVAIILAVLTKGVAGILPLPGILLYTAYQKKMGKLLFSSRFYISVILFSGVVLGYYFLREHYNPGYISAVFNNEVGGRYLEVNENHSASFLFYINNLIKDRFIPWIYVLPVALLSGIFSLKKNLKNIGIFGFFYLTCHLLIISYSKTKLYWYDNPLYPIAALVIGVGISEIFNSLNNYFSINALKRQLIFALTVISIFSIPYFNTTYNLVYKQEILSFDQYNPLIRYRDYFQEVFKDMPQLNTFTAVSNNYNAHLVFYSKLANITTKKYSILYLVEYGHKNKNHKFSPPEVIVTCEAEITQKLARRYQLKLLHSKDFCSTFVIEKVRN</sequence>
<evidence type="ECO:0000256" key="4">
    <source>
        <dbReference type="ARBA" id="ARBA00022679"/>
    </source>
</evidence>
<dbReference type="GO" id="GO:0103015">
    <property type="term" value="F:4-amino-4-deoxy-L-arabinose transferase activity"/>
    <property type="evidence" value="ECO:0007669"/>
    <property type="project" value="UniProtKB-EC"/>
</dbReference>
<feature type="transmembrane region" description="Helical" evidence="8">
    <location>
        <begin position="490"/>
        <end position="506"/>
    </location>
</feature>
<feature type="transmembrane region" description="Helical" evidence="8">
    <location>
        <begin position="12"/>
        <end position="35"/>
    </location>
</feature>
<feature type="transmembrane region" description="Helical" evidence="8">
    <location>
        <begin position="298"/>
        <end position="331"/>
    </location>
</feature>
<dbReference type="InterPro" id="IPR050297">
    <property type="entry name" value="LipidA_mod_glycosyltrf_83"/>
</dbReference>
<evidence type="ECO:0000256" key="2">
    <source>
        <dbReference type="ARBA" id="ARBA00022475"/>
    </source>
</evidence>
<feature type="domain" description="Glycosyltransferase RgtA/B/C/D-like" evidence="9">
    <location>
        <begin position="194"/>
        <end position="350"/>
    </location>
</feature>
<dbReference type="PANTHER" id="PTHR33908:SF3">
    <property type="entry name" value="UNDECAPRENYL PHOSPHATE-ALPHA-4-AMINO-4-DEOXY-L-ARABINOSE ARABINOSYL TRANSFERASE"/>
    <property type="match status" value="1"/>
</dbReference>
<gene>
    <name evidence="10" type="primary">arnT_2</name>
    <name evidence="10" type="ORF">E5S67_05242</name>
</gene>
<protein>
    <submittedName>
        <fullName evidence="10">Undecaprenyl phosphate-alpha-4-amino-4-deoxy-L-arabinose arabinosyl transferase</fullName>
        <ecNumber evidence="10">2.4.2.43</ecNumber>
    </submittedName>
</protein>
<evidence type="ECO:0000259" key="9">
    <source>
        <dbReference type="Pfam" id="PF13231"/>
    </source>
</evidence>
<feature type="transmembrane region" description="Helical" evidence="8">
    <location>
        <begin position="134"/>
        <end position="156"/>
    </location>
</feature>
<keyword evidence="2" id="KW-1003">Cell membrane</keyword>
<comment type="subcellular location">
    <subcellularLocation>
        <location evidence="1">Cell membrane</location>
        <topology evidence="1">Multi-pass membrane protein</topology>
    </subcellularLocation>
</comment>
<evidence type="ECO:0000256" key="7">
    <source>
        <dbReference type="ARBA" id="ARBA00023136"/>
    </source>
</evidence>
<organism evidence="10 11">
    <name type="scientific">Microcoleus asticus IPMA8</name>
    <dbReference type="NCBI Taxonomy" id="2563858"/>
    <lineage>
        <taxon>Bacteria</taxon>
        <taxon>Bacillati</taxon>
        <taxon>Cyanobacteriota</taxon>
        <taxon>Cyanophyceae</taxon>
        <taxon>Oscillatoriophycideae</taxon>
        <taxon>Oscillatoriales</taxon>
        <taxon>Microcoleaceae</taxon>
        <taxon>Microcoleus</taxon>
        <taxon>Microcoleus asticus</taxon>
    </lineage>
</organism>
<evidence type="ECO:0000256" key="8">
    <source>
        <dbReference type="SAM" id="Phobius"/>
    </source>
</evidence>
<dbReference type="EC" id="2.4.2.43" evidence="10"/>
<feature type="transmembrane region" description="Helical" evidence="8">
    <location>
        <begin position="268"/>
        <end position="286"/>
    </location>
</feature>
<feature type="transmembrane region" description="Helical" evidence="8">
    <location>
        <begin position="214"/>
        <end position="235"/>
    </location>
</feature>
<dbReference type="InterPro" id="IPR038731">
    <property type="entry name" value="RgtA/B/C-like"/>
</dbReference>
<dbReference type="RefSeq" id="WP_172191529.1">
    <property type="nucleotide sequence ID" value="NZ_SRRZ01000131.1"/>
</dbReference>
<feature type="transmembrane region" description="Helical" evidence="8">
    <location>
        <begin position="430"/>
        <end position="447"/>
    </location>
</feature>
<dbReference type="Pfam" id="PF13231">
    <property type="entry name" value="PMT_2"/>
    <property type="match status" value="1"/>
</dbReference>
<name>A0ABX2D4P1_9CYAN</name>
<feature type="transmembrane region" description="Helical" evidence="8">
    <location>
        <begin position="459"/>
        <end position="478"/>
    </location>
</feature>
<evidence type="ECO:0000313" key="10">
    <source>
        <dbReference type="EMBL" id="NQE37471.1"/>
    </source>
</evidence>
<evidence type="ECO:0000256" key="6">
    <source>
        <dbReference type="ARBA" id="ARBA00022989"/>
    </source>
</evidence>
<proteinExistence type="predicted"/>
<reference evidence="10 11" key="1">
    <citation type="journal article" date="2020" name="Sci. Rep.">
        <title>A novel cyanobacterial geosmin producer, revising GeoA distribution and dispersion patterns in Bacteria.</title>
        <authorList>
            <person name="Churro C."/>
            <person name="Semedo-Aguiar A.P."/>
            <person name="Silva A.D."/>
            <person name="Pereira-Leal J.B."/>
            <person name="Leite R.B."/>
        </authorList>
    </citation>
    <scope>NUCLEOTIDE SEQUENCE [LARGE SCALE GENOMIC DNA]</scope>
    <source>
        <strain evidence="10 11">IPMA8</strain>
    </source>
</reference>
<feature type="transmembrane region" description="Helical" evidence="8">
    <location>
        <begin position="405"/>
        <end position="423"/>
    </location>
</feature>
<evidence type="ECO:0000256" key="3">
    <source>
        <dbReference type="ARBA" id="ARBA00022676"/>
    </source>
</evidence>
<feature type="transmembrane region" description="Helical" evidence="8">
    <location>
        <begin position="343"/>
        <end position="361"/>
    </location>
</feature>